<evidence type="ECO:0000313" key="2">
    <source>
        <dbReference type="EMBL" id="ETN70469.1"/>
    </source>
</evidence>
<evidence type="ECO:0000313" key="3">
    <source>
        <dbReference type="Proteomes" id="UP000053676"/>
    </source>
</evidence>
<proteinExistence type="predicted"/>
<dbReference type="EMBL" id="KI668947">
    <property type="protein sequence ID" value="ETN70469.1"/>
    <property type="molecule type" value="Genomic_DNA"/>
</dbReference>
<feature type="compositionally biased region" description="Basic and acidic residues" evidence="1">
    <location>
        <begin position="53"/>
        <end position="64"/>
    </location>
</feature>
<accession>W2SLC3</accession>
<sequence length="64" mass="7435">MILRMREEKGEGEGILVPEEHGNFIEVDYVRFKVLPNEQLRPRHSFGCSHASSKSEEIEARTKH</sequence>
<dbReference type="KEGG" id="nai:NECAME_04892"/>
<protein>
    <submittedName>
        <fullName evidence="2">Uncharacterized protein</fullName>
    </submittedName>
</protein>
<gene>
    <name evidence="2" type="ORF">NECAME_04892</name>
</gene>
<organism evidence="2 3">
    <name type="scientific">Necator americanus</name>
    <name type="common">Human hookworm</name>
    <dbReference type="NCBI Taxonomy" id="51031"/>
    <lineage>
        <taxon>Eukaryota</taxon>
        <taxon>Metazoa</taxon>
        <taxon>Ecdysozoa</taxon>
        <taxon>Nematoda</taxon>
        <taxon>Chromadorea</taxon>
        <taxon>Rhabditida</taxon>
        <taxon>Rhabditina</taxon>
        <taxon>Rhabditomorpha</taxon>
        <taxon>Strongyloidea</taxon>
        <taxon>Ancylostomatidae</taxon>
        <taxon>Bunostominae</taxon>
        <taxon>Necator</taxon>
    </lineage>
</organism>
<dbReference type="Proteomes" id="UP000053676">
    <property type="component" value="Unassembled WGS sequence"/>
</dbReference>
<name>W2SLC3_NECAM</name>
<dbReference type="AlphaFoldDB" id="W2SLC3"/>
<feature type="region of interest" description="Disordered" evidence="1">
    <location>
        <begin position="42"/>
        <end position="64"/>
    </location>
</feature>
<keyword evidence="3" id="KW-1185">Reference proteome</keyword>
<evidence type="ECO:0000256" key="1">
    <source>
        <dbReference type="SAM" id="MobiDB-lite"/>
    </source>
</evidence>
<reference evidence="3" key="1">
    <citation type="journal article" date="2014" name="Nat. Genet.">
        <title>Genome of the human hookworm Necator americanus.</title>
        <authorList>
            <person name="Tang Y.T."/>
            <person name="Gao X."/>
            <person name="Rosa B.A."/>
            <person name="Abubucker S."/>
            <person name="Hallsworth-Pepin K."/>
            <person name="Martin J."/>
            <person name="Tyagi R."/>
            <person name="Heizer E."/>
            <person name="Zhang X."/>
            <person name="Bhonagiri-Palsikar V."/>
            <person name="Minx P."/>
            <person name="Warren W.C."/>
            <person name="Wang Q."/>
            <person name="Zhan B."/>
            <person name="Hotez P.J."/>
            <person name="Sternberg P.W."/>
            <person name="Dougall A."/>
            <person name="Gaze S.T."/>
            <person name="Mulvenna J."/>
            <person name="Sotillo J."/>
            <person name="Ranganathan S."/>
            <person name="Rabelo E.M."/>
            <person name="Wilson R.K."/>
            <person name="Felgner P.L."/>
            <person name="Bethony J."/>
            <person name="Hawdon J.M."/>
            <person name="Gasser R.B."/>
            <person name="Loukas A."/>
            <person name="Mitreva M."/>
        </authorList>
    </citation>
    <scope>NUCLEOTIDE SEQUENCE [LARGE SCALE GENOMIC DNA]</scope>
</reference>